<keyword evidence="14" id="KW-1133">Transmembrane helix</keyword>
<keyword evidence="16" id="KW-1185">Reference proteome</keyword>
<evidence type="ECO:0000256" key="7">
    <source>
        <dbReference type="ARBA" id="ARBA00022824"/>
    </source>
</evidence>
<keyword evidence="9 13" id="KW-0560">Oxidoreductase</keyword>
<evidence type="ECO:0000256" key="13">
    <source>
        <dbReference type="RuleBase" id="RU000461"/>
    </source>
</evidence>
<proteinExistence type="inferred from homology"/>
<sequence>TRRPSCETAPEIPRAQHLGFLQDKIVFLFAVTMSPALTSSGVIGLAIYELSRQPQLQARLRRDIRAALSRHGGGLTYEVLQQMKYLDMLVSETLRKYPPVSCLERRSVRDYVIPGSDVTLKKGCSIAISLLGIHHDPQYYPEPGLFDPERFGDNLSVQSAFLPFGDGPRKCLGEFGF</sequence>
<protein>
    <recommendedName>
        <fullName evidence="17">Cytochrome P450</fullName>
    </recommendedName>
</protein>
<reference evidence="15" key="1">
    <citation type="submission" date="2021-03" db="EMBL/GenBank/DDBJ databases">
        <authorList>
            <person name="Tran Van P."/>
        </authorList>
    </citation>
    <scope>NUCLEOTIDE SEQUENCE</scope>
</reference>
<comment type="subcellular location">
    <subcellularLocation>
        <location evidence="3">Endoplasmic reticulum membrane</location>
        <topology evidence="3">Peripheral membrane protein</topology>
    </subcellularLocation>
    <subcellularLocation>
        <location evidence="2">Microsome membrane</location>
        <topology evidence="2">Peripheral membrane protein</topology>
    </subcellularLocation>
</comment>
<keyword evidence="8" id="KW-0492">Microsome</keyword>
<dbReference type="InterPro" id="IPR002401">
    <property type="entry name" value="Cyt_P450_E_grp-I"/>
</dbReference>
<comment type="similarity">
    <text evidence="4 13">Belongs to the cytochrome P450 family.</text>
</comment>
<keyword evidence="10 13" id="KW-0408">Iron</keyword>
<keyword evidence="14" id="KW-0812">Transmembrane</keyword>
<dbReference type="Gene3D" id="1.10.630.10">
    <property type="entry name" value="Cytochrome P450"/>
    <property type="match status" value="1"/>
</dbReference>
<feature type="transmembrane region" description="Helical" evidence="14">
    <location>
        <begin position="25"/>
        <end position="48"/>
    </location>
</feature>
<dbReference type="PRINTS" id="PR00463">
    <property type="entry name" value="EP450I"/>
</dbReference>
<evidence type="ECO:0000256" key="14">
    <source>
        <dbReference type="SAM" id="Phobius"/>
    </source>
</evidence>
<dbReference type="InterPro" id="IPR001128">
    <property type="entry name" value="Cyt_P450"/>
</dbReference>
<organism evidence="15 16">
    <name type="scientific">Timema podura</name>
    <name type="common">Walking stick</name>
    <dbReference type="NCBI Taxonomy" id="61482"/>
    <lineage>
        <taxon>Eukaryota</taxon>
        <taxon>Metazoa</taxon>
        <taxon>Ecdysozoa</taxon>
        <taxon>Arthropoda</taxon>
        <taxon>Hexapoda</taxon>
        <taxon>Insecta</taxon>
        <taxon>Pterygota</taxon>
        <taxon>Neoptera</taxon>
        <taxon>Polyneoptera</taxon>
        <taxon>Phasmatodea</taxon>
        <taxon>Timematodea</taxon>
        <taxon>Timematoidea</taxon>
        <taxon>Timematidae</taxon>
        <taxon>Timema</taxon>
    </lineage>
</organism>
<dbReference type="PRINTS" id="PR00385">
    <property type="entry name" value="P450"/>
</dbReference>
<keyword evidence="6 13" id="KW-0479">Metal-binding</keyword>
<evidence type="ECO:0000256" key="9">
    <source>
        <dbReference type="ARBA" id="ARBA00023002"/>
    </source>
</evidence>
<keyword evidence="5 13" id="KW-0349">Heme</keyword>
<dbReference type="Pfam" id="PF00067">
    <property type="entry name" value="p450"/>
    <property type="match status" value="1"/>
</dbReference>
<dbReference type="SUPFAM" id="SSF48264">
    <property type="entry name" value="Cytochrome P450"/>
    <property type="match status" value="1"/>
</dbReference>
<dbReference type="EMBL" id="CAJPIN010106630">
    <property type="protein sequence ID" value="CAG2068893.1"/>
    <property type="molecule type" value="Genomic_DNA"/>
</dbReference>
<keyword evidence="7" id="KW-0256">Endoplasmic reticulum</keyword>
<evidence type="ECO:0000256" key="4">
    <source>
        <dbReference type="ARBA" id="ARBA00010617"/>
    </source>
</evidence>
<gene>
    <name evidence="15" type="ORF">TPAB3V08_LOCUS15836</name>
</gene>
<evidence type="ECO:0000256" key="1">
    <source>
        <dbReference type="ARBA" id="ARBA00001971"/>
    </source>
</evidence>
<name>A0ABN7PME8_TIMPD</name>
<feature type="non-terminal residue" evidence="15">
    <location>
        <position position="1"/>
    </location>
</feature>
<evidence type="ECO:0000256" key="3">
    <source>
        <dbReference type="ARBA" id="ARBA00004406"/>
    </source>
</evidence>
<evidence type="ECO:0000313" key="15">
    <source>
        <dbReference type="EMBL" id="CAG2068893.1"/>
    </source>
</evidence>
<evidence type="ECO:0000256" key="10">
    <source>
        <dbReference type="ARBA" id="ARBA00023004"/>
    </source>
</evidence>
<comment type="caution">
    <text evidence="15">The sequence shown here is derived from an EMBL/GenBank/DDBJ whole genome shotgun (WGS) entry which is preliminary data.</text>
</comment>
<evidence type="ECO:0008006" key="17">
    <source>
        <dbReference type="Google" id="ProtNLM"/>
    </source>
</evidence>
<dbReference type="PROSITE" id="PS00086">
    <property type="entry name" value="CYTOCHROME_P450"/>
    <property type="match status" value="1"/>
</dbReference>
<evidence type="ECO:0000313" key="16">
    <source>
        <dbReference type="Proteomes" id="UP001153148"/>
    </source>
</evidence>
<evidence type="ECO:0000256" key="8">
    <source>
        <dbReference type="ARBA" id="ARBA00022848"/>
    </source>
</evidence>
<evidence type="ECO:0000256" key="12">
    <source>
        <dbReference type="ARBA" id="ARBA00023136"/>
    </source>
</evidence>
<comment type="cofactor">
    <cofactor evidence="1">
        <name>heme</name>
        <dbReference type="ChEBI" id="CHEBI:30413"/>
    </cofactor>
</comment>
<dbReference type="InterPro" id="IPR050476">
    <property type="entry name" value="Insect_CytP450_Detox"/>
</dbReference>
<dbReference type="PANTHER" id="PTHR24292:SF100">
    <property type="entry name" value="CYTOCHROME P450 6A16, ISOFORM B-RELATED"/>
    <property type="match status" value="1"/>
</dbReference>
<accession>A0ABN7PME8</accession>
<evidence type="ECO:0000256" key="2">
    <source>
        <dbReference type="ARBA" id="ARBA00004174"/>
    </source>
</evidence>
<keyword evidence="12 14" id="KW-0472">Membrane</keyword>
<dbReference type="InterPro" id="IPR036396">
    <property type="entry name" value="Cyt_P450_sf"/>
</dbReference>
<evidence type="ECO:0000256" key="11">
    <source>
        <dbReference type="ARBA" id="ARBA00023033"/>
    </source>
</evidence>
<dbReference type="PANTHER" id="PTHR24292">
    <property type="entry name" value="CYTOCHROME P450"/>
    <property type="match status" value="1"/>
</dbReference>
<keyword evidence="11 13" id="KW-0503">Monooxygenase</keyword>
<evidence type="ECO:0000256" key="6">
    <source>
        <dbReference type="ARBA" id="ARBA00022723"/>
    </source>
</evidence>
<feature type="non-terminal residue" evidence="15">
    <location>
        <position position="177"/>
    </location>
</feature>
<dbReference type="InterPro" id="IPR017972">
    <property type="entry name" value="Cyt_P450_CS"/>
</dbReference>
<dbReference type="Proteomes" id="UP001153148">
    <property type="component" value="Unassembled WGS sequence"/>
</dbReference>
<evidence type="ECO:0000256" key="5">
    <source>
        <dbReference type="ARBA" id="ARBA00022617"/>
    </source>
</evidence>